<evidence type="ECO:0000313" key="2">
    <source>
        <dbReference type="EMBL" id="CEO33158.1"/>
    </source>
</evidence>
<evidence type="ECO:0000313" key="3">
    <source>
        <dbReference type="Proteomes" id="UP000049685"/>
    </source>
</evidence>
<keyword evidence="1" id="KW-0472">Membrane</keyword>
<dbReference type="AlphaFoldDB" id="A0A9P1L0X3"/>
<organism evidence="2 3">
    <name type="scientific">Paraclostridium sordellii</name>
    <name type="common">Clostridium sordellii</name>
    <dbReference type="NCBI Taxonomy" id="1505"/>
    <lineage>
        <taxon>Bacteria</taxon>
        <taxon>Bacillati</taxon>
        <taxon>Bacillota</taxon>
        <taxon>Clostridia</taxon>
        <taxon>Peptostreptococcales</taxon>
        <taxon>Peptostreptococcaceae</taxon>
        <taxon>Paraclostridium</taxon>
    </lineage>
</organism>
<proteinExistence type="predicted"/>
<dbReference type="RefSeq" id="WP_155485244.1">
    <property type="nucleotide sequence ID" value="NZ_CDLK01000002.1"/>
</dbReference>
<comment type="caution">
    <text evidence="2">The sequence shown here is derived from an EMBL/GenBank/DDBJ whole genome shotgun (WGS) entry which is preliminary data.</text>
</comment>
<protein>
    <submittedName>
        <fullName evidence="2">Uncharacterized protein</fullName>
    </submittedName>
</protein>
<gene>
    <name evidence="2" type="ORF">UMC4404_11381</name>
</gene>
<feature type="transmembrane region" description="Helical" evidence="1">
    <location>
        <begin position="7"/>
        <end position="24"/>
    </location>
</feature>
<dbReference type="Proteomes" id="UP000049685">
    <property type="component" value="Unassembled WGS sequence"/>
</dbReference>
<name>A0A9P1L0X3_PARSO</name>
<evidence type="ECO:0000256" key="1">
    <source>
        <dbReference type="SAM" id="Phobius"/>
    </source>
</evidence>
<keyword evidence="1" id="KW-0812">Transmembrane</keyword>
<dbReference type="EMBL" id="CDNY01000003">
    <property type="protein sequence ID" value="CEO33158.1"/>
    <property type="molecule type" value="Genomic_DNA"/>
</dbReference>
<feature type="transmembrane region" description="Helical" evidence="1">
    <location>
        <begin position="30"/>
        <end position="50"/>
    </location>
</feature>
<keyword evidence="1" id="KW-1133">Transmembrane helix</keyword>
<accession>A0A9P1L0X3</accession>
<reference evidence="3" key="1">
    <citation type="submission" date="2015-01" db="EMBL/GenBank/DDBJ databases">
        <authorList>
            <person name="Aslett A.Martin."/>
            <person name="De Silva Nishadi"/>
        </authorList>
    </citation>
    <scope>NUCLEOTIDE SEQUENCE [LARGE SCALE GENOMIC DNA]</scope>
    <source>
        <strain evidence="3">UMC4404</strain>
    </source>
</reference>
<sequence length="52" mass="5970">MNINRSYFTILIISLILMLVIIISKSYIYMIGKILLGFTVAFIISSLMNIKK</sequence>